<dbReference type="RefSeq" id="WP_189359126.1">
    <property type="nucleotide sequence ID" value="NZ_BMWZ01000001.1"/>
</dbReference>
<sequence length="1466" mass="158595">MKKRYKTKDIIKSHLNERTAFVFFLLLGILNGYSQVKVPFAPRSSNTTPGTTIYSVKGDFSMIGNTNLTLINYDETATNDDDMIYVDIDDDSDTWNSSSSNLVFSNENGAMPECSNVLYAGLYWFGRTETGSDENNDNDNNPNTFSVTKNNITKNFDKTRVLISGPGATGYEAVFADKLVNNNDEIHYPINGLERNIYTAYADITAYVKDPEKGGIGEYFIADMAVREGSEDITGFSGGWGMVVVYENSKMKWRDITVFDGYAYVDDDNPSDYVINIDGFNATASGDINVKLGIMASEGEFGWKTDFLEIEQLQTGTYQPLAHTNNTTDNFFTSSIITHTSPNMRNPELVNNSGVDIVMFNIDNAGKNIIDNGQTKTSFRYGSDEDAYAIFNLTFAVDAYIPEPVGLLTNTSINGNANPPVLSLQPGEFADFKLELTNAGTEAINNTKLTIPISNSIDPSNITMSFNTFFTTGTGYSPPSYDASIGTNGAIVWELGEFPNPSNPDFVLADISFKLTTTKDCTVLNDPGFSTTLNINGMLSGTGATSQITFSEDLILGYEESGTCQNEPIPAPLTIEIEKEGYVGAPPTATAPAAINVTCLADVPAPDPLIITDATSDTGNAPIISFVSDTSNGNSCPEIITRVYSVVDDCGSTILLSQTITVNDTIAPIISTAEKSLDSTLEYSDSIGINTALTLTPSATDNCTTSPNINLVSDINTPDPNCENAYVRVRTWNFTDDCNNTSADFVQTIIVQDTTAPIIDNTNTTNIEIECGVDDFNELELWLTNHANSTVTNSGDNITWSNDYNSNDAVQCENSPITVTFIASDNCGNSSSTSATYLIKDTNAPVIDTPINSLDVTLECSASDDITEALLLAPTATDNCSASPTLVLISDVSTLEPNCSNAYVRVRTWNFTDDCNNTSVNFVQTITVQDNTPPTLVLPENVTAVCSDDPETINFGTATATDDCDSDVQISFNDVRTDGACAGTYTITRTWTATDICGNTVSADQTISTSDTTPPSFDQTLPEANITVECDAIPEPIELSASDDCGTASVTVSNIKTEGDCDNFYSLARTWIALDECGNTTTFTQTITVQDTKAPVFVEALPTDITVECNAIPEAEDITAVDNCGTVAVSIIETREDGDCPFNYILTRTWTATDLCGLTTSHTQKITVEDNSAPVLSSSLESLIDVNCSAIPEAPSLQFTDNCSTNISVEFEEMSTFEDTVLEDYEIIRTWTVRDECNNESIFTQTLNVTLDEVFTEVIAEDRCFEDGIINLDDYIPNSQNNEGIWEIVEGDTTASLNGSDFDPTILEINDELSPQSGGINYVFRYTTVDAECIAVTEVRMNIHADCVVLPCGNNNVVISKAITPNGDGYNDTFDISGIERCGFRAEVKIFNRWGALVYESNDYQIGTSETLSPGDWDGSSSKASIGGSGKLPNGTYYYIVQIKNNGNSGNVGLDPITGPVYLGTK</sequence>
<name>A0A918QSD3_9FLAO</name>
<keyword evidence="3" id="KW-1185">Reference proteome</keyword>
<dbReference type="EMBL" id="BMWZ01000001">
    <property type="protein sequence ID" value="GGZ70677.1"/>
    <property type="molecule type" value="Genomic_DNA"/>
</dbReference>
<dbReference type="InterPro" id="IPR057078">
    <property type="entry name" value="HYR-4C"/>
</dbReference>
<protein>
    <recommendedName>
        <fullName evidence="1">HYR-like domain-containing protein</fullName>
    </recommendedName>
</protein>
<reference evidence="2" key="2">
    <citation type="submission" date="2020-09" db="EMBL/GenBank/DDBJ databases">
        <authorList>
            <person name="Sun Q."/>
            <person name="Kim S."/>
        </authorList>
    </citation>
    <scope>NUCLEOTIDE SEQUENCE</scope>
    <source>
        <strain evidence="2">KCTC 12710</strain>
    </source>
</reference>
<dbReference type="Proteomes" id="UP000636004">
    <property type="component" value="Unassembled WGS sequence"/>
</dbReference>
<dbReference type="InterPro" id="IPR026341">
    <property type="entry name" value="T9SS_type_B"/>
</dbReference>
<evidence type="ECO:0000259" key="1">
    <source>
        <dbReference type="Pfam" id="PF23237"/>
    </source>
</evidence>
<dbReference type="Pfam" id="PF13585">
    <property type="entry name" value="CHU_C"/>
    <property type="match status" value="1"/>
</dbReference>
<organism evidence="2 3">
    <name type="scientific">Algibacter mikhailovii</name>
    <dbReference type="NCBI Taxonomy" id="425498"/>
    <lineage>
        <taxon>Bacteria</taxon>
        <taxon>Pseudomonadati</taxon>
        <taxon>Bacteroidota</taxon>
        <taxon>Flavobacteriia</taxon>
        <taxon>Flavobacteriales</taxon>
        <taxon>Flavobacteriaceae</taxon>
        <taxon>Algibacter</taxon>
    </lineage>
</organism>
<evidence type="ECO:0000313" key="2">
    <source>
        <dbReference type="EMBL" id="GGZ70677.1"/>
    </source>
</evidence>
<reference evidence="2" key="1">
    <citation type="journal article" date="2014" name="Int. J. Syst. Evol. Microbiol.">
        <title>Complete genome sequence of Corynebacterium casei LMG S-19264T (=DSM 44701T), isolated from a smear-ripened cheese.</title>
        <authorList>
            <consortium name="US DOE Joint Genome Institute (JGI-PGF)"/>
            <person name="Walter F."/>
            <person name="Albersmeier A."/>
            <person name="Kalinowski J."/>
            <person name="Ruckert C."/>
        </authorList>
    </citation>
    <scope>NUCLEOTIDE SEQUENCE</scope>
    <source>
        <strain evidence="2">KCTC 12710</strain>
    </source>
</reference>
<dbReference type="NCBIfam" id="TIGR04131">
    <property type="entry name" value="Bac_Flav_CTERM"/>
    <property type="match status" value="1"/>
</dbReference>
<dbReference type="InterPro" id="IPR013783">
    <property type="entry name" value="Ig-like_fold"/>
</dbReference>
<proteinExistence type="predicted"/>
<dbReference type="Pfam" id="PF23237">
    <property type="entry name" value="HYR_4C"/>
    <property type="match status" value="1"/>
</dbReference>
<evidence type="ECO:0000313" key="3">
    <source>
        <dbReference type="Proteomes" id="UP000636004"/>
    </source>
</evidence>
<dbReference type="Gene3D" id="2.60.40.10">
    <property type="entry name" value="Immunoglobulins"/>
    <property type="match status" value="1"/>
</dbReference>
<feature type="domain" description="HYR-like" evidence="1">
    <location>
        <begin position="863"/>
        <end position="928"/>
    </location>
</feature>
<comment type="caution">
    <text evidence="2">The sequence shown here is derived from an EMBL/GenBank/DDBJ whole genome shotgun (WGS) entry which is preliminary data.</text>
</comment>
<gene>
    <name evidence="2" type="ORF">GCM10007028_04840</name>
</gene>
<accession>A0A918QSD3</accession>